<dbReference type="GO" id="GO:0006310">
    <property type="term" value="P:DNA recombination"/>
    <property type="evidence" value="ECO:0007669"/>
    <property type="project" value="UniProtKB-UniRule"/>
</dbReference>
<dbReference type="NCBIfam" id="TIGR00228">
    <property type="entry name" value="ruvC"/>
    <property type="match status" value="1"/>
</dbReference>
<dbReference type="PANTHER" id="PTHR30194:SF3">
    <property type="entry name" value="CROSSOVER JUNCTION ENDODEOXYRIBONUCLEASE RUVC"/>
    <property type="match status" value="1"/>
</dbReference>
<name>A0A0G1Q5M6_9BACT</name>
<evidence type="ECO:0000256" key="4">
    <source>
        <dbReference type="ARBA" id="ARBA00022723"/>
    </source>
</evidence>
<keyword evidence="7 13" id="KW-0378">Hydrolase</keyword>
<comment type="function">
    <text evidence="13">The RuvA-RuvB-RuvC complex processes Holliday junction (HJ) DNA during genetic recombination and DNA repair. Endonuclease that resolves HJ intermediates. Cleaves cruciform DNA by making single-stranded nicks across the HJ at symmetrical positions within the homologous arms, yielding a 5'-phosphate and a 3'-hydroxyl group; requires a central core of homology in the junction. The consensus cleavage sequence is 5'-(A/T)TT(C/G)-3'. Cleavage occurs on the 3'-side of the TT dinucleotide at the point of strand exchange. HJ branch migration catalyzed by RuvA-RuvB allows RuvC to scan DNA until it finds its consensus sequence, where it cleaves and resolves the cruciform DNA.</text>
</comment>
<feature type="binding site" evidence="13">
    <location>
        <position position="43"/>
    </location>
    <ligand>
        <name>Mg(2+)</name>
        <dbReference type="ChEBI" id="CHEBI:18420"/>
        <label>2</label>
    </ligand>
</feature>
<evidence type="ECO:0000256" key="2">
    <source>
        <dbReference type="ARBA" id="ARBA00022490"/>
    </source>
</evidence>
<dbReference type="GO" id="GO:0005737">
    <property type="term" value="C:cytoplasm"/>
    <property type="evidence" value="ECO:0007669"/>
    <property type="project" value="UniProtKB-SubCell"/>
</dbReference>
<dbReference type="HAMAP" id="MF_00034">
    <property type="entry name" value="RuvC"/>
    <property type="match status" value="1"/>
</dbReference>
<feature type="active site" evidence="13">
    <location>
        <position position="116"/>
    </location>
</feature>
<keyword evidence="2 13" id="KW-0963">Cytoplasm</keyword>
<dbReference type="NCBIfam" id="NF000711">
    <property type="entry name" value="PRK00039.2-1"/>
    <property type="match status" value="1"/>
</dbReference>
<evidence type="ECO:0000256" key="6">
    <source>
        <dbReference type="ARBA" id="ARBA00022763"/>
    </source>
</evidence>
<evidence type="ECO:0000256" key="13">
    <source>
        <dbReference type="HAMAP-Rule" id="MF_00034"/>
    </source>
</evidence>
<feature type="binding site" evidence="13">
    <location>
        <position position="116"/>
    </location>
    <ligand>
        <name>Mg(2+)</name>
        <dbReference type="ChEBI" id="CHEBI:18420"/>
        <label>1</label>
    </ligand>
</feature>
<dbReference type="GO" id="GO:0008821">
    <property type="term" value="F:crossover junction DNA endonuclease activity"/>
    <property type="evidence" value="ECO:0007669"/>
    <property type="project" value="UniProtKB-UniRule"/>
</dbReference>
<dbReference type="GO" id="GO:0006281">
    <property type="term" value="P:DNA repair"/>
    <property type="evidence" value="ECO:0007669"/>
    <property type="project" value="UniProtKB-UniRule"/>
</dbReference>
<evidence type="ECO:0000256" key="14">
    <source>
        <dbReference type="NCBIfam" id="TIGR00228"/>
    </source>
</evidence>
<keyword evidence="11 13" id="KW-0234">DNA repair</keyword>
<comment type="subcellular location">
    <subcellularLocation>
        <location evidence="13">Cytoplasm</location>
    </subcellularLocation>
</comment>
<dbReference type="GO" id="GO:0000287">
    <property type="term" value="F:magnesium ion binding"/>
    <property type="evidence" value="ECO:0007669"/>
    <property type="project" value="UniProtKB-UniRule"/>
</dbReference>
<keyword evidence="10 13" id="KW-0233">DNA recombination</keyword>
<dbReference type="FunFam" id="3.30.420.10:FF:000002">
    <property type="entry name" value="Crossover junction endodeoxyribonuclease RuvC"/>
    <property type="match status" value="1"/>
</dbReference>
<evidence type="ECO:0000256" key="7">
    <source>
        <dbReference type="ARBA" id="ARBA00022801"/>
    </source>
</evidence>
<comment type="caution">
    <text evidence="15">The sequence shown here is derived from an EMBL/GenBank/DDBJ whole genome shotgun (WGS) entry which is preliminary data.</text>
</comment>
<dbReference type="GO" id="GO:0003677">
    <property type="term" value="F:DNA binding"/>
    <property type="evidence" value="ECO:0007669"/>
    <property type="project" value="UniProtKB-KW"/>
</dbReference>
<comment type="cofactor">
    <cofactor evidence="13">
        <name>Mg(2+)</name>
        <dbReference type="ChEBI" id="CHEBI:18420"/>
    </cofactor>
    <text evidence="13">Binds 2 Mg(2+) ion per subunit.</text>
</comment>
<dbReference type="InterPro" id="IPR002176">
    <property type="entry name" value="X-over_junc_endoDNase_RuvC"/>
</dbReference>
<dbReference type="Pfam" id="PF02075">
    <property type="entry name" value="RuvC"/>
    <property type="match status" value="1"/>
</dbReference>
<reference evidence="15 16" key="1">
    <citation type="journal article" date="2015" name="Nature">
        <title>rRNA introns, odd ribosomes, and small enigmatic genomes across a large radiation of phyla.</title>
        <authorList>
            <person name="Brown C.T."/>
            <person name="Hug L.A."/>
            <person name="Thomas B.C."/>
            <person name="Sharon I."/>
            <person name="Castelle C.J."/>
            <person name="Singh A."/>
            <person name="Wilkins M.J."/>
            <person name="Williams K.H."/>
            <person name="Banfield J.F."/>
        </authorList>
    </citation>
    <scope>NUCLEOTIDE SEQUENCE [LARGE SCALE GENOMIC DNA]</scope>
</reference>
<dbReference type="Gene3D" id="3.30.420.10">
    <property type="entry name" value="Ribonuclease H-like superfamily/Ribonuclease H"/>
    <property type="match status" value="1"/>
</dbReference>
<keyword evidence="6 13" id="KW-0227">DNA damage</keyword>
<evidence type="ECO:0000256" key="5">
    <source>
        <dbReference type="ARBA" id="ARBA00022759"/>
    </source>
</evidence>
<dbReference type="PATRIC" id="fig|1618994.3.peg.988"/>
<evidence type="ECO:0000313" key="16">
    <source>
        <dbReference type="Proteomes" id="UP000034795"/>
    </source>
</evidence>
<evidence type="ECO:0000256" key="3">
    <source>
        <dbReference type="ARBA" id="ARBA00022722"/>
    </source>
</evidence>
<evidence type="ECO:0000256" key="11">
    <source>
        <dbReference type="ARBA" id="ARBA00023204"/>
    </source>
</evidence>
<dbReference type="EC" id="3.1.21.10" evidence="13 14"/>
<evidence type="ECO:0000256" key="12">
    <source>
        <dbReference type="ARBA" id="ARBA00029354"/>
    </source>
</evidence>
<keyword evidence="9 13" id="KW-0238">DNA-binding</keyword>
<organism evidence="15 16">
    <name type="scientific">Candidatus Uhrbacteria bacterium GW2011_GWE2_46_68</name>
    <dbReference type="NCBI Taxonomy" id="1618994"/>
    <lineage>
        <taxon>Bacteria</taxon>
        <taxon>Candidatus Uhriibacteriota</taxon>
    </lineage>
</organism>
<protein>
    <recommendedName>
        <fullName evidence="13 14">Crossover junction endodeoxyribonuclease RuvC</fullName>
        <ecNumber evidence="13 14">3.1.21.10</ecNumber>
    </recommendedName>
    <alternativeName>
        <fullName evidence="13">Holliday junction nuclease RuvC</fullName>
    </alternativeName>
    <alternativeName>
        <fullName evidence="13">Holliday junction resolvase RuvC</fullName>
    </alternativeName>
</protein>
<comment type="subunit">
    <text evidence="13">Homodimer which binds Holliday junction (HJ) DNA. The HJ becomes 2-fold symmetrical on binding to RuvC with unstacked arms; it has a different conformation from HJ DNA in complex with RuvA. In the full resolvosome a probable DNA-RuvA(4)-RuvB(12)-RuvC(2) complex forms which resolves the HJ.</text>
</comment>
<dbReference type="CDD" id="cd16962">
    <property type="entry name" value="RuvC"/>
    <property type="match status" value="1"/>
</dbReference>
<dbReference type="PANTHER" id="PTHR30194">
    <property type="entry name" value="CROSSOVER JUNCTION ENDODEOXYRIBONUCLEASE RUVC"/>
    <property type="match status" value="1"/>
</dbReference>
<evidence type="ECO:0000256" key="8">
    <source>
        <dbReference type="ARBA" id="ARBA00022842"/>
    </source>
</evidence>
<dbReference type="InterPro" id="IPR036397">
    <property type="entry name" value="RNaseH_sf"/>
</dbReference>
<dbReference type="Proteomes" id="UP000034795">
    <property type="component" value="Unassembled WGS sequence"/>
</dbReference>
<dbReference type="EMBL" id="LCMS01000021">
    <property type="protein sequence ID" value="KKU40274.1"/>
    <property type="molecule type" value="Genomic_DNA"/>
</dbReference>
<keyword evidence="4 13" id="KW-0479">Metal-binding</keyword>
<feature type="active site" evidence="13">
    <location>
        <position position="43"/>
    </location>
</feature>
<comment type="catalytic activity">
    <reaction evidence="12 13">
        <text>Endonucleolytic cleavage at a junction such as a reciprocal single-stranded crossover between two homologous DNA duplexes (Holliday junction).</text>
        <dbReference type="EC" id="3.1.21.10"/>
    </reaction>
</comment>
<dbReference type="AlphaFoldDB" id="A0A0G1Q5M6"/>
<dbReference type="InterPro" id="IPR012337">
    <property type="entry name" value="RNaseH-like_sf"/>
</dbReference>
<comment type="similarity">
    <text evidence="1 13">Belongs to the RuvC family.</text>
</comment>
<keyword evidence="8 13" id="KW-0460">Magnesium</keyword>
<accession>A0A0G1Q5M6</accession>
<sequence length="132" mass="14091">MTPLDFGVIITDTQDSHETRLLAIAQDLSALFLEHQPQLVAIEKLFFAQNSTTAMKVAEARGVALLVAAQCGIPVVEFTPAQVKKALTCDGKAGKAAMQRMVKDFLSLPTIPKPDDAADALAIAITATGKKW</sequence>
<comment type="caution">
    <text evidence="13">Lacks conserved residue(s) required for the propagation of feature annotation.</text>
</comment>
<proteinExistence type="inferred from homology"/>
<gene>
    <name evidence="13" type="primary">ruvC</name>
    <name evidence="15" type="ORF">UX57_C0021G0006</name>
</gene>
<keyword evidence="5 13" id="KW-0255">Endonuclease</keyword>
<dbReference type="STRING" id="1618994.UX57_C0021G0006"/>
<keyword evidence="3 13" id="KW-0540">Nuclease</keyword>
<dbReference type="SUPFAM" id="SSF53098">
    <property type="entry name" value="Ribonuclease H-like"/>
    <property type="match status" value="1"/>
</dbReference>
<dbReference type="GO" id="GO:0048476">
    <property type="term" value="C:Holliday junction resolvase complex"/>
    <property type="evidence" value="ECO:0007669"/>
    <property type="project" value="UniProtKB-UniRule"/>
</dbReference>
<evidence type="ECO:0000256" key="1">
    <source>
        <dbReference type="ARBA" id="ARBA00009518"/>
    </source>
</evidence>
<evidence type="ECO:0000313" key="15">
    <source>
        <dbReference type="EMBL" id="KKU40274.1"/>
    </source>
</evidence>
<evidence type="ECO:0000256" key="10">
    <source>
        <dbReference type="ARBA" id="ARBA00023172"/>
    </source>
</evidence>
<evidence type="ECO:0000256" key="9">
    <source>
        <dbReference type="ARBA" id="ARBA00023125"/>
    </source>
</evidence>
<dbReference type="PRINTS" id="PR00696">
    <property type="entry name" value="RSOLVASERUVC"/>
</dbReference>